<dbReference type="GO" id="GO:0003725">
    <property type="term" value="F:double-stranded RNA binding"/>
    <property type="evidence" value="ECO:0007669"/>
    <property type="project" value="TreeGrafter"/>
</dbReference>
<evidence type="ECO:0000313" key="12">
    <source>
        <dbReference type="EMBL" id="EFA86447.1"/>
    </source>
</evidence>
<dbReference type="GO" id="GO:0016787">
    <property type="term" value="F:hydrolase activity"/>
    <property type="evidence" value="ECO:0007669"/>
    <property type="project" value="UniProtKB-KW"/>
</dbReference>
<keyword evidence="13" id="KW-1185">Reference proteome</keyword>
<dbReference type="Gene3D" id="3.40.50.300">
    <property type="entry name" value="P-loop containing nucleotide triphosphate hydrolases"/>
    <property type="match status" value="2"/>
</dbReference>
<keyword evidence="2" id="KW-0507">mRNA processing</keyword>
<protein>
    <recommendedName>
        <fullName evidence="1">RNA helicase</fullName>
        <ecNumber evidence="1">3.6.4.13</ecNumber>
    </recommendedName>
</protein>
<dbReference type="Proteomes" id="UP000001396">
    <property type="component" value="Unassembled WGS sequence"/>
</dbReference>
<dbReference type="PANTHER" id="PTHR18934:SF118">
    <property type="entry name" value="ATP-DEPENDENT RNA HELICASE DHX33"/>
    <property type="match status" value="1"/>
</dbReference>
<dbReference type="GO" id="GO:0005730">
    <property type="term" value="C:nucleolus"/>
    <property type="evidence" value="ECO:0007669"/>
    <property type="project" value="UniProtKB-ARBA"/>
</dbReference>
<dbReference type="Pfam" id="PF04408">
    <property type="entry name" value="WHD_HA2"/>
    <property type="match status" value="1"/>
</dbReference>
<dbReference type="GO" id="GO:0005524">
    <property type="term" value="F:ATP binding"/>
    <property type="evidence" value="ECO:0007669"/>
    <property type="project" value="UniProtKB-KW"/>
</dbReference>
<dbReference type="SUPFAM" id="SSF52540">
    <property type="entry name" value="P-loop containing nucleoside triphosphate hydrolases"/>
    <property type="match status" value="1"/>
</dbReference>
<feature type="domain" description="Helicase ATP-binding" evidence="10">
    <location>
        <begin position="83"/>
        <end position="246"/>
    </location>
</feature>
<sequence>MVPPTLNVKKIDKNSKKRQALQQRQRVNNNNNNNNSNNNNNNNNNNNSSSLKNETDLKKQQKQNEIKQQKVNLPVFSARDALLENIRKHPTVVIISETGTGKTTQIPQFLREDGWTKNGVIAITQPRRVAAISIAKRVAEEIDVELGKEVGYCVRFDDKTSEQTKLKYMTDGMLVREAMIDPMLKRYSVIILDEAHERTLNTDVLFALIKGIQAKRPSLHIVIMSATLDAEMFSRYFNAAPILYIEGRQFPVRIYYCEESQKDYLDAALVTVLQIHLDVNNGNESNSNEDDGNGGDILVFLTGREEIDTLEKLLNERIPRLPSTAKQLLVCPIYSAMPQEQQMKVFERAPKGTRKVIIATNIAETSLTINGIRYVVDTGVVKSRLYNAKIGIDTLTVIPISKASAQQRTGRAGREFPGQCYRLYTEDTFAKLDHSSIPEIKRSNIANVILQLKTIGIDDVLSFDFLERPPLPTVQKSLEQLYCLDALDKQGKLTDLGKRMSQFPLEPMYSKTLIQSQEFGCVEEVIIIISMLSVESIFYAPKDKLAEVEAIKKIFFSPEGDHLTLLNVFREYQKVNGNLQWCYDHFINTKSMVKVVNVFEQLVEYCTNSKIKLTSCQSETEQVRRCFITGFFLNVAVLQPDKKYKTMADNREIHIHPTSFLFDVKPQYILYNELTITSKPFARNVIPIEPTWLPELCPKYYGSKPVATAAAAEPQK</sequence>
<dbReference type="Pfam" id="PF00270">
    <property type="entry name" value="DEAD"/>
    <property type="match status" value="1"/>
</dbReference>
<accession>D3AVX4</accession>
<gene>
    <name evidence="12" type="primary">dhx33</name>
    <name evidence="12" type="ORF">PPL_00240</name>
</gene>
<evidence type="ECO:0000256" key="2">
    <source>
        <dbReference type="ARBA" id="ARBA00022664"/>
    </source>
</evidence>
<dbReference type="GeneID" id="31355774"/>
<evidence type="ECO:0000259" key="11">
    <source>
        <dbReference type="PROSITE" id="PS51194"/>
    </source>
</evidence>
<feature type="region of interest" description="Disordered" evidence="9">
    <location>
        <begin position="1"/>
        <end position="71"/>
    </location>
</feature>
<evidence type="ECO:0000259" key="10">
    <source>
        <dbReference type="PROSITE" id="PS51192"/>
    </source>
</evidence>
<dbReference type="RefSeq" id="XP_020438552.1">
    <property type="nucleotide sequence ID" value="XM_020571278.1"/>
</dbReference>
<evidence type="ECO:0000256" key="4">
    <source>
        <dbReference type="ARBA" id="ARBA00022801"/>
    </source>
</evidence>
<evidence type="ECO:0000256" key="5">
    <source>
        <dbReference type="ARBA" id="ARBA00022806"/>
    </source>
</evidence>
<dbReference type="FunFam" id="3.40.50.300:FF:000750">
    <property type="entry name" value="Putative ATP-dependent RNA helicase DHX33"/>
    <property type="match status" value="1"/>
</dbReference>
<evidence type="ECO:0000256" key="8">
    <source>
        <dbReference type="ARBA" id="ARBA00047984"/>
    </source>
</evidence>
<proteinExistence type="predicted"/>
<organism evidence="12 13">
    <name type="scientific">Heterostelium pallidum (strain ATCC 26659 / Pp 5 / PN500)</name>
    <name type="common">Cellular slime mold</name>
    <name type="synonym">Polysphondylium pallidum</name>
    <dbReference type="NCBI Taxonomy" id="670386"/>
    <lineage>
        <taxon>Eukaryota</taxon>
        <taxon>Amoebozoa</taxon>
        <taxon>Evosea</taxon>
        <taxon>Eumycetozoa</taxon>
        <taxon>Dictyostelia</taxon>
        <taxon>Acytosteliales</taxon>
        <taxon>Acytosteliaceae</taxon>
        <taxon>Heterostelium</taxon>
    </lineage>
</organism>
<dbReference type="InterPro" id="IPR002464">
    <property type="entry name" value="DNA/RNA_helicase_DEAH_CS"/>
</dbReference>
<feature type="compositionally biased region" description="Basic and acidic residues" evidence="9">
    <location>
        <begin position="53"/>
        <end position="68"/>
    </location>
</feature>
<dbReference type="EMBL" id="ADBJ01000002">
    <property type="protein sequence ID" value="EFA86447.1"/>
    <property type="molecule type" value="Genomic_DNA"/>
</dbReference>
<name>D3AVX4_HETP5</name>
<dbReference type="GO" id="GO:0006397">
    <property type="term" value="P:mRNA processing"/>
    <property type="evidence" value="ECO:0007669"/>
    <property type="project" value="UniProtKB-KW"/>
</dbReference>
<dbReference type="EC" id="3.6.4.13" evidence="1"/>
<keyword evidence="5 12" id="KW-0347">Helicase</keyword>
<evidence type="ECO:0000256" key="9">
    <source>
        <dbReference type="SAM" id="MobiDB-lite"/>
    </source>
</evidence>
<dbReference type="CDD" id="cd18791">
    <property type="entry name" value="SF2_C_RHA"/>
    <property type="match status" value="1"/>
</dbReference>
<keyword evidence="4" id="KW-0378">Hydrolase</keyword>
<evidence type="ECO:0000256" key="1">
    <source>
        <dbReference type="ARBA" id="ARBA00012552"/>
    </source>
</evidence>
<dbReference type="InterPro" id="IPR007502">
    <property type="entry name" value="Helicase-assoc_dom"/>
</dbReference>
<dbReference type="PANTHER" id="PTHR18934">
    <property type="entry name" value="ATP-DEPENDENT RNA HELICASE"/>
    <property type="match status" value="1"/>
</dbReference>
<evidence type="ECO:0000313" key="13">
    <source>
        <dbReference type="Proteomes" id="UP000001396"/>
    </source>
</evidence>
<dbReference type="STRING" id="670386.D3AVX4"/>
<evidence type="ECO:0000256" key="7">
    <source>
        <dbReference type="ARBA" id="ARBA00023187"/>
    </source>
</evidence>
<dbReference type="PROSITE" id="PS51194">
    <property type="entry name" value="HELICASE_CTER"/>
    <property type="match status" value="1"/>
</dbReference>
<dbReference type="PROSITE" id="PS00690">
    <property type="entry name" value="DEAH_ATP_HELICASE"/>
    <property type="match status" value="1"/>
</dbReference>
<dbReference type="Pfam" id="PF07717">
    <property type="entry name" value="OB_NTP_bind"/>
    <property type="match status" value="1"/>
</dbReference>
<dbReference type="AlphaFoldDB" id="D3AVX4"/>
<feature type="compositionally biased region" description="Low complexity" evidence="9">
    <location>
        <begin position="28"/>
        <end position="50"/>
    </location>
</feature>
<dbReference type="InParanoid" id="D3AVX4"/>
<evidence type="ECO:0000256" key="6">
    <source>
        <dbReference type="ARBA" id="ARBA00022840"/>
    </source>
</evidence>
<keyword evidence="7" id="KW-0508">mRNA splicing</keyword>
<comment type="caution">
    <text evidence="12">The sequence shown here is derived from an EMBL/GenBank/DDBJ whole genome shotgun (WGS) entry which is preliminary data.</text>
</comment>
<dbReference type="InterPro" id="IPR027417">
    <property type="entry name" value="P-loop_NTPase"/>
</dbReference>
<dbReference type="GO" id="GO:0045943">
    <property type="term" value="P:positive regulation of transcription by RNA polymerase I"/>
    <property type="evidence" value="ECO:0007669"/>
    <property type="project" value="TreeGrafter"/>
</dbReference>
<dbReference type="InterPro" id="IPR048333">
    <property type="entry name" value="HA2_WH"/>
</dbReference>
<dbReference type="FunFam" id="1.20.120.1080:FF:000001">
    <property type="entry name" value="Pre-mRNA-splicing factor ATP-dependent RNA helicase"/>
    <property type="match status" value="1"/>
</dbReference>
<keyword evidence="3" id="KW-0547">Nucleotide-binding</keyword>
<dbReference type="CDD" id="cd17978">
    <property type="entry name" value="DEXHc_DHX33"/>
    <property type="match status" value="1"/>
</dbReference>
<dbReference type="SMART" id="SM00847">
    <property type="entry name" value="HA2"/>
    <property type="match status" value="1"/>
</dbReference>
<dbReference type="Pfam" id="PF21010">
    <property type="entry name" value="HA2_C"/>
    <property type="match status" value="1"/>
</dbReference>
<dbReference type="InterPro" id="IPR011545">
    <property type="entry name" value="DEAD/DEAH_box_helicase_dom"/>
</dbReference>
<dbReference type="GO" id="GO:0003724">
    <property type="term" value="F:RNA helicase activity"/>
    <property type="evidence" value="ECO:0007669"/>
    <property type="project" value="UniProtKB-EC"/>
</dbReference>
<comment type="catalytic activity">
    <reaction evidence="8">
        <text>ATP + H2O = ADP + phosphate + H(+)</text>
        <dbReference type="Rhea" id="RHEA:13065"/>
        <dbReference type="ChEBI" id="CHEBI:15377"/>
        <dbReference type="ChEBI" id="CHEBI:15378"/>
        <dbReference type="ChEBI" id="CHEBI:30616"/>
        <dbReference type="ChEBI" id="CHEBI:43474"/>
        <dbReference type="ChEBI" id="CHEBI:456216"/>
        <dbReference type="EC" id="3.6.4.13"/>
    </reaction>
</comment>
<dbReference type="InterPro" id="IPR011709">
    <property type="entry name" value="DEAD-box_helicase_OB_fold"/>
</dbReference>
<dbReference type="FunFam" id="3.40.50.300:FF:000767">
    <property type="entry name" value="Putative ATP-dependent RNA helicase DHX35"/>
    <property type="match status" value="1"/>
</dbReference>
<keyword evidence="6" id="KW-0067">ATP-binding</keyword>
<dbReference type="SMART" id="SM00490">
    <property type="entry name" value="HELICc"/>
    <property type="match status" value="1"/>
</dbReference>
<dbReference type="GO" id="GO:0008380">
    <property type="term" value="P:RNA splicing"/>
    <property type="evidence" value="ECO:0007669"/>
    <property type="project" value="UniProtKB-KW"/>
</dbReference>
<dbReference type="PROSITE" id="PS51192">
    <property type="entry name" value="HELICASE_ATP_BIND_1"/>
    <property type="match status" value="1"/>
</dbReference>
<dbReference type="FunCoup" id="D3AVX4">
    <property type="interactions" value="53"/>
</dbReference>
<dbReference type="OMA" id="CHENFLH"/>
<dbReference type="Pfam" id="PF00271">
    <property type="entry name" value="Helicase_C"/>
    <property type="match status" value="1"/>
</dbReference>
<dbReference type="InterPro" id="IPR001650">
    <property type="entry name" value="Helicase_C-like"/>
</dbReference>
<reference evidence="12 13" key="1">
    <citation type="journal article" date="2011" name="Genome Res.">
        <title>Phylogeny-wide analysis of social amoeba genomes highlights ancient origins for complex intercellular communication.</title>
        <authorList>
            <person name="Heidel A.J."/>
            <person name="Lawal H.M."/>
            <person name="Felder M."/>
            <person name="Schilde C."/>
            <person name="Helps N.R."/>
            <person name="Tunggal B."/>
            <person name="Rivero F."/>
            <person name="John U."/>
            <person name="Schleicher M."/>
            <person name="Eichinger L."/>
            <person name="Platzer M."/>
            <person name="Noegel A.A."/>
            <person name="Schaap P."/>
            <person name="Gloeckner G."/>
        </authorList>
    </citation>
    <scope>NUCLEOTIDE SEQUENCE [LARGE SCALE GENOMIC DNA]</scope>
    <source>
        <strain evidence="13">ATCC 26659 / Pp 5 / PN500</strain>
    </source>
</reference>
<dbReference type="Gene3D" id="1.20.120.1080">
    <property type="match status" value="1"/>
</dbReference>
<evidence type="ECO:0000256" key="3">
    <source>
        <dbReference type="ARBA" id="ARBA00022741"/>
    </source>
</evidence>
<dbReference type="SMART" id="SM00487">
    <property type="entry name" value="DEXDc"/>
    <property type="match status" value="1"/>
</dbReference>
<feature type="domain" description="Helicase C-terminal" evidence="11">
    <location>
        <begin position="271"/>
        <end position="456"/>
    </location>
</feature>
<dbReference type="InterPro" id="IPR014001">
    <property type="entry name" value="Helicase_ATP-bd"/>
</dbReference>